<keyword evidence="3" id="KW-1185">Reference proteome</keyword>
<reference evidence="2 3" key="1">
    <citation type="submission" date="2021-03" db="EMBL/GenBank/DDBJ databases">
        <title>Genomic Encyclopedia of Type Strains, Phase IV (KMG-IV): sequencing the most valuable type-strain genomes for metagenomic binning, comparative biology and taxonomic classification.</title>
        <authorList>
            <person name="Goeker M."/>
        </authorList>
    </citation>
    <scope>NUCLEOTIDE SEQUENCE [LARGE SCALE GENOMIC DNA]</scope>
    <source>
        <strain evidence="2 3">DSM 40499</strain>
    </source>
</reference>
<name>A0ABS4LR54_9ACTN</name>
<gene>
    <name evidence="2" type="ORF">J2Z21_002826</name>
</gene>
<proteinExistence type="predicted"/>
<evidence type="ECO:0000313" key="2">
    <source>
        <dbReference type="EMBL" id="MBP2049890.1"/>
    </source>
</evidence>
<organism evidence="2 3">
    <name type="scientific">Streptomyces griseochromogenes</name>
    <dbReference type="NCBI Taxonomy" id="68214"/>
    <lineage>
        <taxon>Bacteria</taxon>
        <taxon>Bacillati</taxon>
        <taxon>Actinomycetota</taxon>
        <taxon>Actinomycetes</taxon>
        <taxon>Kitasatosporales</taxon>
        <taxon>Streptomycetaceae</taxon>
        <taxon>Streptomyces</taxon>
    </lineage>
</organism>
<protein>
    <submittedName>
        <fullName evidence="2">Uncharacterized protein</fullName>
    </submittedName>
</protein>
<dbReference type="Proteomes" id="UP001519309">
    <property type="component" value="Unassembled WGS sequence"/>
</dbReference>
<evidence type="ECO:0000313" key="3">
    <source>
        <dbReference type="Proteomes" id="UP001519309"/>
    </source>
</evidence>
<evidence type="ECO:0000256" key="1">
    <source>
        <dbReference type="SAM" id="MobiDB-lite"/>
    </source>
</evidence>
<accession>A0ABS4LR54</accession>
<dbReference type="EMBL" id="JAGGLP010000005">
    <property type="protein sequence ID" value="MBP2049890.1"/>
    <property type="molecule type" value="Genomic_DNA"/>
</dbReference>
<comment type="caution">
    <text evidence="2">The sequence shown here is derived from an EMBL/GenBank/DDBJ whole genome shotgun (WGS) entry which is preliminary data.</text>
</comment>
<sequence>MGPVHGTVVQLQKFRLAQLCQQGGVQAGPDASLGPVPQSAPRRHPRAAHGLGGNVAPCDTGPQHVQHARECRAVCNTQATRIAAAPFRNRRQQRSRTLPQVIRNKVRTHPDTLPNKITKRKTTGLNSF</sequence>
<feature type="region of interest" description="Disordered" evidence="1">
    <location>
        <begin position="25"/>
        <end position="62"/>
    </location>
</feature>